<sequence length="306" mass="33437">MEKPAPVPEAGCSPGDGEAAHPAVLGTSTCGWLQPGRWRSHPPSGPGPQYLWLAVAWETEKPPTLRSWASVTAAGCGLGDREATHPADLGTSNCGWLWPGRQRSRSPCGPGASACSWLQHGRWRIHPPCSPGHQHLWLAVAWETKKPPTLQSWAPALAAAAQAKPPVHHPLRLQPAWAPMADQRERSPDPGCLWSAGGGNPGYQKSVEKVSSGDDLQKKEEALYMSVAYILLTPLFECRNMGSPCLKKVVKSLKDGNWILSMRGLPEMTVHLDNGLRKLSKVKSVQCSDRSQLQFSTLPAFRWFWT</sequence>
<reference evidence="2" key="1">
    <citation type="submission" date="2023-06" db="EMBL/GenBank/DDBJ databases">
        <title>Reference genome for the Northern bat (Eptesicus nilssonii), a most northern bat species.</title>
        <authorList>
            <person name="Laine V.N."/>
            <person name="Pulliainen A.T."/>
            <person name="Lilley T.M."/>
        </authorList>
    </citation>
    <scope>NUCLEOTIDE SEQUENCE</scope>
    <source>
        <strain evidence="2">BLF_Eptnil</strain>
        <tissue evidence="2">Kidney</tissue>
    </source>
</reference>
<proteinExistence type="predicted"/>
<dbReference type="Proteomes" id="UP001177744">
    <property type="component" value="Unassembled WGS sequence"/>
</dbReference>
<feature type="region of interest" description="Disordered" evidence="1">
    <location>
        <begin position="1"/>
        <end position="20"/>
    </location>
</feature>
<name>A0AA40HWE1_CNENI</name>
<keyword evidence="3" id="KW-1185">Reference proteome</keyword>
<comment type="caution">
    <text evidence="2">The sequence shown here is derived from an EMBL/GenBank/DDBJ whole genome shotgun (WGS) entry which is preliminary data.</text>
</comment>
<evidence type="ECO:0000256" key="1">
    <source>
        <dbReference type="SAM" id="MobiDB-lite"/>
    </source>
</evidence>
<protein>
    <submittedName>
        <fullName evidence="2">Uncharacterized protein</fullName>
    </submittedName>
</protein>
<evidence type="ECO:0000313" key="2">
    <source>
        <dbReference type="EMBL" id="KAK1338614.1"/>
    </source>
</evidence>
<dbReference type="EMBL" id="JAULJE010000009">
    <property type="protein sequence ID" value="KAK1338614.1"/>
    <property type="molecule type" value="Genomic_DNA"/>
</dbReference>
<organism evidence="2 3">
    <name type="scientific">Cnephaeus nilssonii</name>
    <name type="common">Northern bat</name>
    <name type="synonym">Eptesicus nilssonii</name>
    <dbReference type="NCBI Taxonomy" id="3371016"/>
    <lineage>
        <taxon>Eukaryota</taxon>
        <taxon>Metazoa</taxon>
        <taxon>Chordata</taxon>
        <taxon>Craniata</taxon>
        <taxon>Vertebrata</taxon>
        <taxon>Euteleostomi</taxon>
        <taxon>Mammalia</taxon>
        <taxon>Eutheria</taxon>
        <taxon>Laurasiatheria</taxon>
        <taxon>Chiroptera</taxon>
        <taxon>Yangochiroptera</taxon>
        <taxon>Vespertilionidae</taxon>
        <taxon>Cnephaeus</taxon>
    </lineage>
</organism>
<evidence type="ECO:0000313" key="3">
    <source>
        <dbReference type="Proteomes" id="UP001177744"/>
    </source>
</evidence>
<feature type="non-terminal residue" evidence="2">
    <location>
        <position position="306"/>
    </location>
</feature>
<dbReference type="AlphaFoldDB" id="A0AA40HWE1"/>
<gene>
    <name evidence="2" type="ORF">QTO34_019268</name>
</gene>
<accession>A0AA40HWE1</accession>